<gene>
    <name evidence="3" type="ORF">F7Q91_00250</name>
</gene>
<dbReference type="EMBL" id="VZPX01000001">
    <property type="protein sequence ID" value="KAB0483231.1"/>
    <property type="molecule type" value="Genomic_DNA"/>
</dbReference>
<feature type="chain" id="PRO_5030599927" evidence="1">
    <location>
        <begin position="16"/>
        <end position="495"/>
    </location>
</feature>
<dbReference type="AlphaFoldDB" id="A0A7V7NXY1"/>
<keyword evidence="1" id="KW-0732">Signal</keyword>
<organism evidence="3 4">
    <name type="scientific">Vibrio chagasii</name>
    <dbReference type="NCBI Taxonomy" id="170679"/>
    <lineage>
        <taxon>Bacteria</taxon>
        <taxon>Pseudomonadati</taxon>
        <taxon>Pseudomonadota</taxon>
        <taxon>Gammaproteobacteria</taxon>
        <taxon>Vibrionales</taxon>
        <taxon>Vibrionaceae</taxon>
        <taxon>Vibrio</taxon>
    </lineage>
</organism>
<reference evidence="3 4" key="1">
    <citation type="submission" date="2019-09" db="EMBL/GenBank/DDBJ databases">
        <title>Draft genome sequences of 48 bacterial type strains from the CCUG.</title>
        <authorList>
            <person name="Tunovic T."/>
            <person name="Pineiro-Iglesias B."/>
            <person name="Unosson C."/>
            <person name="Inganas E."/>
            <person name="Ohlen M."/>
            <person name="Cardew S."/>
            <person name="Jensie-Markopoulos S."/>
            <person name="Salva-Serra F."/>
            <person name="Jaen-Luchoro D."/>
            <person name="Karlsson R."/>
            <person name="Svensson-Stadler L."/>
            <person name="Chun J."/>
            <person name="Moore E."/>
        </authorList>
    </citation>
    <scope>NUCLEOTIDE SEQUENCE [LARGE SCALE GENOMIC DNA]</scope>
    <source>
        <strain evidence="3 4">CCUG 48643</strain>
    </source>
</reference>
<evidence type="ECO:0000313" key="3">
    <source>
        <dbReference type="EMBL" id="KAB0483231.1"/>
    </source>
</evidence>
<evidence type="ECO:0000313" key="4">
    <source>
        <dbReference type="Proteomes" id="UP000423756"/>
    </source>
</evidence>
<evidence type="ECO:0000256" key="1">
    <source>
        <dbReference type="SAM" id="SignalP"/>
    </source>
</evidence>
<proteinExistence type="predicted"/>
<comment type="caution">
    <text evidence="3">The sequence shown here is derived from an EMBL/GenBank/DDBJ whole genome shotgun (WGS) entry which is preliminary data.</text>
</comment>
<sequence length="495" mass="53017">MKPQLTILAISLALAGCGGSGGSDTPTSASSAPTYTVSGAITAQNIDLQSKVCADINQNYMCDSSEPSSTANANGEFSITSIKKSILSVPLLAQVDTGIAANSASGSASSYAYIAAPGLQKTTGNEINGISSLLAGYVADGLTVAEANNKLKAQLAKSGITISGDIQDDLSASELASLEQNIVSTIKAFKHSNRAFMLAQLSSKFDKSAADYVSGVLSNDEVAAFADFLEGELKAATALNDTGVVRYFSDIDDTQDVVEVQSSFPGQDAEYGFDKTELNTNTGNGFQFAKLDSNGQVLSDDATQWSCVLDQRSGLIWESKTDDENSLQYKDRQFALELPGVVTPYDQDVDLATCKTKGDAVCTTQDYVDHINALNLCGKSDWRLPTFHEFYNLLDFGETEKNADGKVYGLTYKYFPHQSIGGQYTEIGSVWNQSIIFNQYSNTTVDGGFYYNEIGTLGDDRGYISALEIYSGDVDSSDNYDSYQFPARLVSLQGK</sequence>
<dbReference type="Proteomes" id="UP000423756">
    <property type="component" value="Unassembled WGS sequence"/>
</dbReference>
<dbReference type="PROSITE" id="PS51257">
    <property type="entry name" value="PROKAR_LIPOPROTEIN"/>
    <property type="match status" value="1"/>
</dbReference>
<name>A0A7V7NXY1_9VIBR</name>
<protein>
    <submittedName>
        <fullName evidence="3">DUF1566 domain-containing protein</fullName>
    </submittedName>
</protein>
<dbReference type="RefSeq" id="WP_137406228.1">
    <property type="nucleotide sequence ID" value="NZ_AP025466.1"/>
</dbReference>
<evidence type="ECO:0000259" key="2">
    <source>
        <dbReference type="Pfam" id="PF07603"/>
    </source>
</evidence>
<dbReference type="Pfam" id="PF07603">
    <property type="entry name" value="Lcl_C"/>
    <property type="match status" value="1"/>
</dbReference>
<dbReference type="InterPro" id="IPR011460">
    <property type="entry name" value="Lcl_C"/>
</dbReference>
<feature type="signal peptide" evidence="1">
    <location>
        <begin position="1"/>
        <end position="15"/>
    </location>
</feature>
<feature type="domain" description="Lcl C-terminal" evidence="2">
    <location>
        <begin position="307"/>
        <end position="419"/>
    </location>
</feature>
<accession>A0A7V7NXY1</accession>
<dbReference type="GeneID" id="77344330"/>